<dbReference type="EMBL" id="BSUM01000001">
    <property type="protein sequence ID" value="GMA30793.1"/>
    <property type="molecule type" value="Genomic_DNA"/>
</dbReference>
<organism evidence="2 3">
    <name type="scientific">Litorihabitans aurantiacus</name>
    <dbReference type="NCBI Taxonomy" id="1930061"/>
    <lineage>
        <taxon>Bacteria</taxon>
        <taxon>Bacillati</taxon>
        <taxon>Actinomycetota</taxon>
        <taxon>Actinomycetes</taxon>
        <taxon>Micrococcales</taxon>
        <taxon>Beutenbergiaceae</taxon>
        <taxon>Litorihabitans</taxon>
    </lineage>
</organism>
<protein>
    <recommendedName>
        <fullName evidence="1">Large ribosomal subunit protein bL12 C-terminal domain-containing protein</fullName>
    </recommendedName>
</protein>
<dbReference type="Proteomes" id="UP001157161">
    <property type="component" value="Unassembled WGS sequence"/>
</dbReference>
<reference evidence="2" key="2">
    <citation type="submission" date="2023-02" db="EMBL/GenBank/DDBJ databases">
        <authorList>
            <person name="Sun Q."/>
            <person name="Mori K."/>
        </authorList>
    </citation>
    <scope>NUCLEOTIDE SEQUENCE</scope>
    <source>
        <strain evidence="2">NBRC 112290</strain>
    </source>
</reference>
<dbReference type="GO" id="GO:0006412">
    <property type="term" value="P:translation"/>
    <property type="evidence" value="ECO:0007669"/>
    <property type="project" value="InterPro"/>
</dbReference>
<sequence length="107" mass="11824">MGLFSAGDPALERRVVELERQVRELSVRLAALERGGAFPGVSDAPVAAVGRRGAPAWGSPVGYEPSELVIDLLRRNRKIEAIKRVREETGWGLKEAKHTVDRMDGRY</sequence>
<proteinExistence type="predicted"/>
<dbReference type="InterPro" id="IPR013823">
    <property type="entry name" value="Ribosomal_bL12_C"/>
</dbReference>
<keyword evidence="3" id="KW-1185">Reference proteome</keyword>
<dbReference type="Pfam" id="PF00542">
    <property type="entry name" value="Ribosomal_L12"/>
    <property type="match status" value="1"/>
</dbReference>
<gene>
    <name evidence="2" type="ORF">GCM10025875_07850</name>
</gene>
<evidence type="ECO:0000313" key="2">
    <source>
        <dbReference type="EMBL" id="GMA30793.1"/>
    </source>
</evidence>
<comment type="caution">
    <text evidence="2">The sequence shown here is derived from an EMBL/GenBank/DDBJ whole genome shotgun (WGS) entry which is preliminary data.</text>
</comment>
<dbReference type="AlphaFoldDB" id="A0AA37XDB3"/>
<feature type="domain" description="Large ribosomal subunit protein bL12 C-terminal" evidence="1">
    <location>
        <begin position="75"/>
        <end position="103"/>
    </location>
</feature>
<dbReference type="RefSeq" id="WP_284249543.1">
    <property type="nucleotide sequence ID" value="NZ_BSUM01000001.1"/>
</dbReference>
<dbReference type="GO" id="GO:0003735">
    <property type="term" value="F:structural constituent of ribosome"/>
    <property type="evidence" value="ECO:0007669"/>
    <property type="project" value="InterPro"/>
</dbReference>
<dbReference type="Gene3D" id="3.30.1390.10">
    <property type="match status" value="1"/>
</dbReference>
<name>A0AA37XDB3_9MICO</name>
<dbReference type="InterPro" id="IPR014719">
    <property type="entry name" value="Ribosomal_bL12_C/ClpS-like"/>
</dbReference>
<dbReference type="SUPFAM" id="SSF54736">
    <property type="entry name" value="ClpS-like"/>
    <property type="match status" value="1"/>
</dbReference>
<accession>A0AA37XDB3</accession>
<evidence type="ECO:0000313" key="3">
    <source>
        <dbReference type="Proteomes" id="UP001157161"/>
    </source>
</evidence>
<evidence type="ECO:0000259" key="1">
    <source>
        <dbReference type="Pfam" id="PF00542"/>
    </source>
</evidence>
<reference evidence="2" key="1">
    <citation type="journal article" date="2014" name="Int. J. Syst. Evol. Microbiol.">
        <title>Complete genome sequence of Corynebacterium casei LMG S-19264T (=DSM 44701T), isolated from a smear-ripened cheese.</title>
        <authorList>
            <consortium name="US DOE Joint Genome Institute (JGI-PGF)"/>
            <person name="Walter F."/>
            <person name="Albersmeier A."/>
            <person name="Kalinowski J."/>
            <person name="Ruckert C."/>
        </authorList>
    </citation>
    <scope>NUCLEOTIDE SEQUENCE</scope>
    <source>
        <strain evidence="2">NBRC 112290</strain>
    </source>
</reference>